<feature type="region of interest" description="Disordered" evidence="1">
    <location>
        <begin position="354"/>
        <end position="401"/>
    </location>
</feature>
<feature type="transmembrane region" description="Helical" evidence="2">
    <location>
        <begin position="906"/>
        <end position="924"/>
    </location>
</feature>
<feature type="region of interest" description="Disordered" evidence="1">
    <location>
        <begin position="1"/>
        <end position="288"/>
    </location>
</feature>
<dbReference type="EMBL" id="MU865388">
    <property type="protein sequence ID" value="KAK4224596.1"/>
    <property type="molecule type" value="Genomic_DNA"/>
</dbReference>
<evidence type="ECO:0000256" key="2">
    <source>
        <dbReference type="SAM" id="Phobius"/>
    </source>
</evidence>
<organism evidence="3 4">
    <name type="scientific">Podospora fimiseda</name>
    <dbReference type="NCBI Taxonomy" id="252190"/>
    <lineage>
        <taxon>Eukaryota</taxon>
        <taxon>Fungi</taxon>
        <taxon>Dikarya</taxon>
        <taxon>Ascomycota</taxon>
        <taxon>Pezizomycotina</taxon>
        <taxon>Sordariomycetes</taxon>
        <taxon>Sordariomycetidae</taxon>
        <taxon>Sordariales</taxon>
        <taxon>Podosporaceae</taxon>
        <taxon>Podospora</taxon>
    </lineage>
</organism>
<sequence length="1050" mass="116232">MDRNSDRPAGISADTKAASTNGRFASSLTILGASQRKSLFSRPRPKEEPTHPTSTGALPDTHGTSPNNNTKIPRLSQQRPVPPRRPFTLADAYHMAEEEEEAAAQGSPSPAPRAWRSRRESSDRNTLKPTELGRKSTEFAREDTAGSSTNHGAQSQQWHTSDANSDDNIRQHGTSQGAQEEPRNRSSGLFSKGIGSRLVETGRGLVNKNSRGSLESSSSSPRPHRSTPSGSRLARLLSTKKRHSSAASSMNEPSDWVQVGPEGQSLPSTAASSRPTTAPSSHISPEKSFNWEADEDFTAGDLQFSNSPPVNTGRTNTKIDEIMALEAVLDEQVPENPPTQRRKSHIDEIRALEAAASVPLPDDPVDLDLAIDADLREATQNKEPPQAANRKSGVGMDDRAREIDRLARRALATARIGEIRERGTEQTSRSPSPDIVRKPSSEPLRGMSPPGNRRQRRESNGAATILQQQQDRPHQEDAEKPDREDSRHLLHRLSLSTSTNPLTNPPIRSIGEALSTRDGDREPVDTNRRRRIGSARSDSRPTVGFVGLRRNDSIESGLSKRSGALQSEPDPTERIEGEMNLFAPLENQSERGSLRAPSPEPEEEQDLPIETPKVSKPDPLTQPTPRVTGAFVETPATVKVERPEQLGTRVGSEEFKPQSSDQTLARLTSKSSLRGRRGSAPSTQPKQSQAVRTDRSASRAASLSARRRARSLSRSRSLTNSAKPPTVQDDLLEIQRANQIEDSTLEDIADLLGQKGSEDLGVADDNDIKLDVQDEIDRYERMSRTIKNGLLGIQSAKQGIQRLEDKFAAGLKSTTQEPAKDRVKEEPIDESAKVSTKEATRPVPKKASAKQPTKQPTTLDPSVGGHSHEKTGSECPLCPPPSQAPTPGVTYVHLPVPRLWYRKPKFRFTLIGLILFLFSAWYIAESTMCYFFCKPLFCYPGEPCNWSPDDPFWGYAIPVKLDQWSTGGHGRDLVREWYPEVTDWVADVWDAATGTDIETVDTTHYDWWQRRQHRRRLYKKRARESEAEQQEEGYGSFASWLFRGRQGVDY</sequence>
<feature type="compositionally biased region" description="Polar residues" evidence="1">
    <location>
        <begin position="51"/>
        <end position="79"/>
    </location>
</feature>
<dbReference type="AlphaFoldDB" id="A0AAN7GQH2"/>
<gene>
    <name evidence="3" type="ORF">QBC38DRAFT_485110</name>
</gene>
<keyword evidence="2" id="KW-1133">Transmembrane helix</keyword>
<feature type="region of interest" description="Disordered" evidence="1">
    <location>
        <begin position="417"/>
        <end position="730"/>
    </location>
</feature>
<feature type="compositionally biased region" description="Polar residues" evidence="1">
    <location>
        <begin position="145"/>
        <end position="163"/>
    </location>
</feature>
<dbReference type="Proteomes" id="UP001301958">
    <property type="component" value="Unassembled WGS sequence"/>
</dbReference>
<evidence type="ECO:0000313" key="4">
    <source>
        <dbReference type="Proteomes" id="UP001301958"/>
    </source>
</evidence>
<feature type="region of interest" description="Disordered" evidence="1">
    <location>
        <begin position="811"/>
        <end position="875"/>
    </location>
</feature>
<feature type="compositionally biased region" description="Basic and acidic residues" evidence="1">
    <location>
        <begin position="515"/>
        <end position="527"/>
    </location>
</feature>
<feature type="compositionally biased region" description="Low complexity" evidence="1">
    <location>
        <begin position="265"/>
        <end position="281"/>
    </location>
</feature>
<protein>
    <submittedName>
        <fullName evidence="3">Uncharacterized protein</fullName>
    </submittedName>
</protein>
<feature type="compositionally biased region" description="Basic and acidic residues" evidence="1">
    <location>
        <begin position="471"/>
        <end position="488"/>
    </location>
</feature>
<feature type="compositionally biased region" description="Low complexity" evidence="1">
    <location>
        <begin position="210"/>
        <end position="232"/>
    </location>
</feature>
<accession>A0AAN7GQH2</accession>
<feature type="compositionally biased region" description="Polar residues" evidence="1">
    <location>
        <begin position="657"/>
        <end position="672"/>
    </location>
</feature>
<reference evidence="3" key="2">
    <citation type="submission" date="2023-05" db="EMBL/GenBank/DDBJ databases">
        <authorList>
            <consortium name="Lawrence Berkeley National Laboratory"/>
            <person name="Steindorff A."/>
            <person name="Hensen N."/>
            <person name="Bonometti L."/>
            <person name="Westerberg I."/>
            <person name="Brannstrom I.O."/>
            <person name="Guillou S."/>
            <person name="Cros-Aarteil S."/>
            <person name="Calhoun S."/>
            <person name="Haridas S."/>
            <person name="Kuo A."/>
            <person name="Mondo S."/>
            <person name="Pangilinan J."/>
            <person name="Riley R."/>
            <person name="Labutti K."/>
            <person name="Andreopoulos B."/>
            <person name="Lipzen A."/>
            <person name="Chen C."/>
            <person name="Yanf M."/>
            <person name="Daum C."/>
            <person name="Ng V."/>
            <person name="Clum A."/>
            <person name="Ohm R."/>
            <person name="Martin F."/>
            <person name="Silar P."/>
            <person name="Natvig D."/>
            <person name="Lalanne C."/>
            <person name="Gautier V."/>
            <person name="Ament-Velasquez S.L."/>
            <person name="Kruys A."/>
            <person name="Hutchinson M.I."/>
            <person name="Powell A.J."/>
            <person name="Barry K."/>
            <person name="Miller A.N."/>
            <person name="Grigoriev I.V."/>
            <person name="Debuchy R."/>
            <person name="Gladieux P."/>
            <person name="Thoren M.H."/>
            <person name="Johannesson H."/>
        </authorList>
    </citation>
    <scope>NUCLEOTIDE SEQUENCE</scope>
    <source>
        <strain evidence="3">CBS 990.96</strain>
    </source>
</reference>
<feature type="compositionally biased region" description="Basic and acidic residues" evidence="1">
    <location>
        <begin position="117"/>
        <end position="144"/>
    </location>
</feature>
<feature type="compositionally biased region" description="Polar residues" evidence="1">
    <location>
        <begin position="680"/>
        <end position="691"/>
    </location>
</feature>
<reference evidence="3" key="1">
    <citation type="journal article" date="2023" name="Mol. Phylogenet. Evol.">
        <title>Genome-scale phylogeny and comparative genomics of the fungal order Sordariales.</title>
        <authorList>
            <person name="Hensen N."/>
            <person name="Bonometti L."/>
            <person name="Westerberg I."/>
            <person name="Brannstrom I.O."/>
            <person name="Guillou S."/>
            <person name="Cros-Aarteil S."/>
            <person name="Calhoun S."/>
            <person name="Haridas S."/>
            <person name="Kuo A."/>
            <person name="Mondo S."/>
            <person name="Pangilinan J."/>
            <person name="Riley R."/>
            <person name="LaButti K."/>
            <person name="Andreopoulos B."/>
            <person name="Lipzen A."/>
            <person name="Chen C."/>
            <person name="Yan M."/>
            <person name="Daum C."/>
            <person name="Ng V."/>
            <person name="Clum A."/>
            <person name="Steindorff A."/>
            <person name="Ohm R.A."/>
            <person name="Martin F."/>
            <person name="Silar P."/>
            <person name="Natvig D.O."/>
            <person name="Lalanne C."/>
            <person name="Gautier V."/>
            <person name="Ament-Velasquez S.L."/>
            <person name="Kruys A."/>
            <person name="Hutchinson M.I."/>
            <person name="Powell A.J."/>
            <person name="Barry K."/>
            <person name="Miller A.N."/>
            <person name="Grigoriev I.V."/>
            <person name="Debuchy R."/>
            <person name="Gladieux P."/>
            <person name="Hiltunen Thoren M."/>
            <person name="Johannesson H."/>
        </authorList>
    </citation>
    <scope>NUCLEOTIDE SEQUENCE</scope>
    <source>
        <strain evidence="3">CBS 990.96</strain>
    </source>
</reference>
<feature type="compositionally biased region" description="Low complexity" evidence="1">
    <location>
        <begin position="103"/>
        <end position="114"/>
    </location>
</feature>
<name>A0AAN7GQH2_9PEZI</name>
<keyword evidence="2" id="KW-0812">Transmembrane</keyword>
<evidence type="ECO:0000313" key="3">
    <source>
        <dbReference type="EMBL" id="KAK4224596.1"/>
    </source>
</evidence>
<feature type="compositionally biased region" description="Polar residues" evidence="1">
    <location>
        <begin position="850"/>
        <end position="860"/>
    </location>
</feature>
<keyword evidence="2" id="KW-0472">Membrane</keyword>
<proteinExistence type="predicted"/>
<comment type="caution">
    <text evidence="3">The sequence shown here is derived from an EMBL/GenBank/DDBJ whole genome shotgun (WGS) entry which is preliminary data.</text>
</comment>
<feature type="compositionally biased region" description="Basic and acidic residues" evidence="1">
    <location>
        <begin position="818"/>
        <end position="840"/>
    </location>
</feature>
<keyword evidence="4" id="KW-1185">Reference proteome</keyword>
<feature type="compositionally biased region" description="Polar residues" evidence="1">
    <location>
        <begin position="17"/>
        <end position="29"/>
    </location>
</feature>
<evidence type="ECO:0000256" key="1">
    <source>
        <dbReference type="SAM" id="MobiDB-lite"/>
    </source>
</evidence>
<feature type="compositionally biased region" description="Polar residues" evidence="1">
    <location>
        <begin position="461"/>
        <end position="470"/>
    </location>
</feature>